<evidence type="ECO:0000313" key="3">
    <source>
        <dbReference type="Proteomes" id="UP000736672"/>
    </source>
</evidence>
<reference evidence="2" key="1">
    <citation type="journal article" date="2021" name="Nat. Commun.">
        <title>Genetic determinants of endophytism in the Arabidopsis root mycobiome.</title>
        <authorList>
            <person name="Mesny F."/>
            <person name="Miyauchi S."/>
            <person name="Thiergart T."/>
            <person name="Pickel B."/>
            <person name="Atanasova L."/>
            <person name="Karlsson M."/>
            <person name="Huettel B."/>
            <person name="Barry K.W."/>
            <person name="Haridas S."/>
            <person name="Chen C."/>
            <person name="Bauer D."/>
            <person name="Andreopoulos W."/>
            <person name="Pangilinan J."/>
            <person name="LaButti K."/>
            <person name="Riley R."/>
            <person name="Lipzen A."/>
            <person name="Clum A."/>
            <person name="Drula E."/>
            <person name="Henrissat B."/>
            <person name="Kohler A."/>
            <person name="Grigoriev I.V."/>
            <person name="Martin F.M."/>
            <person name="Hacquard S."/>
        </authorList>
    </citation>
    <scope>NUCLEOTIDE SEQUENCE</scope>
    <source>
        <strain evidence="2">FSSC 5 MPI-SDFR-AT-0091</strain>
    </source>
</reference>
<name>A0A9P9RES0_FUSSL</name>
<comment type="caution">
    <text evidence="2">The sequence shown here is derived from an EMBL/GenBank/DDBJ whole genome shotgun (WGS) entry which is preliminary data.</text>
</comment>
<accession>A0A9P9RES0</accession>
<gene>
    <name evidence="2" type="ORF">B0J15DRAFT_457539</name>
</gene>
<proteinExistence type="predicted"/>
<dbReference type="OrthoDB" id="8062037at2759"/>
<feature type="compositionally biased region" description="Basic and acidic residues" evidence="1">
    <location>
        <begin position="1"/>
        <end position="18"/>
    </location>
</feature>
<evidence type="ECO:0000313" key="2">
    <source>
        <dbReference type="EMBL" id="KAH7275365.1"/>
    </source>
</evidence>
<sequence length="327" mass="36800">MNPDKTREDAPMPPKEDQITTTPEEDQVTMTSKEDQVAMTSEEDQVTATPKEDRVTIPHEENQVATPPGEDHMTMSPEEDQINKSYWPVLRKILEEDPSGMDRVNLECMMCKLPMSTKANEHVKVAWPTIACTVKLGLPFACPLNACGPSSHPECGCSYMGWPFPERVEDFGTSKRTTTEGLKLKPKCFNCASVDVLQSLTLLTGVLKWEKFKELKSVQVAYRIQLKHKIWGAFEGDKRESAEIPIPASMHEHCRNVEASLATLYSCPSQVIGEGDLKIRFFEYSGPLDMIRVRRRLDNVTAPRQTASDQTTDETRQSMSATEDKNT</sequence>
<protein>
    <submittedName>
        <fullName evidence="2">Uncharacterized protein</fullName>
    </submittedName>
</protein>
<dbReference type="AlphaFoldDB" id="A0A9P9RES0"/>
<feature type="region of interest" description="Disordered" evidence="1">
    <location>
        <begin position="1"/>
        <end position="76"/>
    </location>
</feature>
<dbReference type="EMBL" id="JAGTJS010000001">
    <property type="protein sequence ID" value="KAH7275365.1"/>
    <property type="molecule type" value="Genomic_DNA"/>
</dbReference>
<feature type="region of interest" description="Disordered" evidence="1">
    <location>
        <begin position="301"/>
        <end position="327"/>
    </location>
</feature>
<feature type="compositionally biased region" description="Basic and acidic residues" evidence="1">
    <location>
        <begin position="50"/>
        <end position="62"/>
    </location>
</feature>
<keyword evidence="3" id="KW-1185">Reference proteome</keyword>
<organism evidence="2 3">
    <name type="scientific">Fusarium solani</name>
    <name type="common">Filamentous fungus</name>
    <dbReference type="NCBI Taxonomy" id="169388"/>
    <lineage>
        <taxon>Eukaryota</taxon>
        <taxon>Fungi</taxon>
        <taxon>Dikarya</taxon>
        <taxon>Ascomycota</taxon>
        <taxon>Pezizomycotina</taxon>
        <taxon>Sordariomycetes</taxon>
        <taxon>Hypocreomycetidae</taxon>
        <taxon>Hypocreales</taxon>
        <taxon>Nectriaceae</taxon>
        <taxon>Fusarium</taxon>
        <taxon>Fusarium solani species complex</taxon>
    </lineage>
</organism>
<evidence type="ECO:0000256" key="1">
    <source>
        <dbReference type="SAM" id="MobiDB-lite"/>
    </source>
</evidence>
<dbReference type="Proteomes" id="UP000736672">
    <property type="component" value="Unassembled WGS sequence"/>
</dbReference>